<reference evidence="2 3" key="1">
    <citation type="submission" date="2013-01" db="EMBL/GenBank/DDBJ databases">
        <title>The Genome Sequence of Clostridium innocuum 2959.</title>
        <authorList>
            <consortium name="The Broad Institute Genome Sequencing Platform"/>
            <person name="Earl A."/>
            <person name="Ward D."/>
            <person name="Feldgarden M."/>
            <person name="Gevers D."/>
            <person name="Courvalin P."/>
            <person name="Lambert T."/>
            <person name="Walker B."/>
            <person name="Young S.K."/>
            <person name="Zeng Q."/>
            <person name="Gargeya S."/>
            <person name="Fitzgerald M."/>
            <person name="Haas B."/>
            <person name="Abouelleil A."/>
            <person name="Alvarado L."/>
            <person name="Arachchi H.M."/>
            <person name="Berlin A.M."/>
            <person name="Chapman S.B."/>
            <person name="Dewar J."/>
            <person name="Goldberg J."/>
            <person name="Griggs A."/>
            <person name="Gujja S."/>
            <person name="Hansen M."/>
            <person name="Howarth C."/>
            <person name="Imamovic A."/>
            <person name="Larimer J."/>
            <person name="McCowan C."/>
            <person name="Murphy C."/>
            <person name="Neiman D."/>
            <person name="Pearson M."/>
            <person name="Priest M."/>
            <person name="Roberts A."/>
            <person name="Saif S."/>
            <person name="Shea T."/>
            <person name="Sisk P."/>
            <person name="Sykes S."/>
            <person name="Wortman J."/>
            <person name="Nusbaum C."/>
            <person name="Birren B."/>
        </authorList>
    </citation>
    <scope>NUCLEOTIDE SEQUENCE [LARGE SCALE GENOMIC DNA]</scope>
    <source>
        <strain evidence="2 3">2959</strain>
    </source>
</reference>
<keyword evidence="3" id="KW-1185">Reference proteome</keyword>
<proteinExistence type="predicted"/>
<gene>
    <name evidence="2" type="ORF">HMPREF1094_04076</name>
</gene>
<keyword evidence="1" id="KW-0812">Transmembrane</keyword>
<evidence type="ECO:0000313" key="2">
    <source>
        <dbReference type="EMBL" id="ENY84283.1"/>
    </source>
</evidence>
<organism evidence="2 3">
    <name type="scientific">[Clostridium] innocuum 2959</name>
    <dbReference type="NCBI Taxonomy" id="999413"/>
    <lineage>
        <taxon>Bacteria</taxon>
        <taxon>Bacillati</taxon>
        <taxon>Bacillota</taxon>
        <taxon>Clostridia</taxon>
        <taxon>Eubacteriales</taxon>
        <taxon>Clostridiaceae</taxon>
        <taxon>Clostridium</taxon>
    </lineage>
</organism>
<comment type="caution">
    <text evidence="2">The sequence shown here is derived from an EMBL/GenBank/DDBJ whole genome shotgun (WGS) entry which is preliminary data.</text>
</comment>
<name>N9WKY8_CLOIN</name>
<feature type="transmembrane region" description="Helical" evidence="1">
    <location>
        <begin position="122"/>
        <end position="141"/>
    </location>
</feature>
<sequence>MYIVLTHFYGYVKNFLEFVVAYMTVMHYSPDAMEQYKQSICILFIFIRAFEVWQKNTLSLYLSNVINLRYLDKKRVFSIENNQYVPIEDTFFLKNKCAKKHEFGTIILFHTTSIRITISHSMFIQSLFLSAIYAISVLAYWTEMTHHLFIHFY</sequence>
<dbReference type="EMBL" id="AGYV01000009">
    <property type="protein sequence ID" value="ENY84283.1"/>
    <property type="molecule type" value="Genomic_DNA"/>
</dbReference>
<keyword evidence="1" id="KW-1133">Transmembrane helix</keyword>
<evidence type="ECO:0000313" key="3">
    <source>
        <dbReference type="Proteomes" id="UP000013051"/>
    </source>
</evidence>
<dbReference type="AlphaFoldDB" id="N9WKY8"/>
<evidence type="ECO:0000256" key="1">
    <source>
        <dbReference type="SAM" id="Phobius"/>
    </source>
</evidence>
<protein>
    <submittedName>
        <fullName evidence="2">Uncharacterized protein</fullName>
    </submittedName>
</protein>
<keyword evidence="1" id="KW-0472">Membrane</keyword>
<dbReference type="HOGENOM" id="CLU_1710060_0_0_9"/>
<dbReference type="Proteomes" id="UP000013051">
    <property type="component" value="Unassembled WGS sequence"/>
</dbReference>
<accession>N9WKY8</accession>